<dbReference type="InterPro" id="IPR050661">
    <property type="entry name" value="BglG_antiterminators"/>
</dbReference>
<dbReference type="KEGG" id="ebm:SG0102_26930"/>
<evidence type="ECO:0000313" key="4">
    <source>
        <dbReference type="Proteomes" id="UP000268059"/>
    </source>
</evidence>
<dbReference type="RefSeq" id="WP_125120457.1">
    <property type="nucleotide sequence ID" value="NZ_AP019309.1"/>
</dbReference>
<dbReference type="Pfam" id="PF03123">
    <property type="entry name" value="CAT_RBD"/>
    <property type="match status" value="1"/>
</dbReference>
<dbReference type="FunCoup" id="A0A3G9JXQ1">
    <property type="interactions" value="11"/>
</dbReference>
<dbReference type="PANTHER" id="PTHR30185">
    <property type="entry name" value="CRYPTIC BETA-GLUCOSIDE BGL OPERON ANTITERMINATOR"/>
    <property type="match status" value="1"/>
</dbReference>
<organism evidence="3 4">
    <name type="scientific">Intestinibaculum porci</name>
    <dbReference type="NCBI Taxonomy" id="2487118"/>
    <lineage>
        <taxon>Bacteria</taxon>
        <taxon>Bacillati</taxon>
        <taxon>Bacillota</taxon>
        <taxon>Erysipelotrichia</taxon>
        <taxon>Erysipelotrichales</taxon>
        <taxon>Erysipelotrichaceae</taxon>
        <taxon>Intestinibaculum</taxon>
    </lineage>
</organism>
<dbReference type="GO" id="GO:0003723">
    <property type="term" value="F:RNA binding"/>
    <property type="evidence" value="ECO:0007669"/>
    <property type="project" value="InterPro"/>
</dbReference>
<dbReference type="InterPro" id="IPR036634">
    <property type="entry name" value="PRD_sf"/>
</dbReference>
<evidence type="ECO:0000256" key="1">
    <source>
        <dbReference type="ARBA" id="ARBA00022737"/>
    </source>
</evidence>
<keyword evidence="4" id="KW-1185">Reference proteome</keyword>
<gene>
    <name evidence="3" type="primary">bglG</name>
    <name evidence="3" type="ORF">SG0102_26930</name>
</gene>
<dbReference type="InterPro" id="IPR004341">
    <property type="entry name" value="CAT_RNA-bd_dom"/>
</dbReference>
<name>A0A3G9JXQ1_9FIRM</name>
<dbReference type="InterPro" id="IPR011608">
    <property type="entry name" value="PRD"/>
</dbReference>
<dbReference type="EMBL" id="AP019309">
    <property type="protein sequence ID" value="BBH27759.1"/>
    <property type="molecule type" value="Genomic_DNA"/>
</dbReference>
<dbReference type="OrthoDB" id="9813552at2"/>
<dbReference type="SUPFAM" id="SSF63520">
    <property type="entry name" value="PTS-regulatory domain, PRD"/>
    <property type="match status" value="2"/>
</dbReference>
<dbReference type="NCBIfam" id="NF046042">
    <property type="entry name" value="LicT"/>
    <property type="match status" value="1"/>
</dbReference>
<dbReference type="PANTHER" id="PTHR30185:SF15">
    <property type="entry name" value="CRYPTIC BETA-GLUCOSIDE BGL OPERON ANTITERMINATOR"/>
    <property type="match status" value="1"/>
</dbReference>
<dbReference type="Pfam" id="PF00874">
    <property type="entry name" value="PRD"/>
    <property type="match status" value="2"/>
</dbReference>
<evidence type="ECO:0000313" key="3">
    <source>
        <dbReference type="EMBL" id="BBH27759.1"/>
    </source>
</evidence>
<dbReference type="GO" id="GO:0006355">
    <property type="term" value="P:regulation of DNA-templated transcription"/>
    <property type="evidence" value="ECO:0007669"/>
    <property type="project" value="InterPro"/>
</dbReference>
<dbReference type="SMART" id="SM01061">
    <property type="entry name" value="CAT_RBD"/>
    <property type="match status" value="1"/>
</dbReference>
<proteinExistence type="predicted"/>
<dbReference type="InterPro" id="IPR036650">
    <property type="entry name" value="CAT_RNA-bd_dom_sf"/>
</dbReference>
<dbReference type="InParanoid" id="A0A3G9JXQ1"/>
<reference evidence="3 4" key="1">
    <citation type="submission" date="2018-11" db="EMBL/GenBank/DDBJ databases">
        <title>Novel Erysipelotrichaceae bacterium isolated from small intestine of a swine.</title>
        <authorList>
            <person name="Kim J.S."/>
            <person name="Choe H."/>
            <person name="Lee Y.R."/>
            <person name="Kim K.M."/>
            <person name="Park D.S."/>
        </authorList>
    </citation>
    <scope>NUCLEOTIDE SEQUENCE [LARGE SCALE GENOMIC DNA]</scope>
    <source>
        <strain evidence="3 4">SG0102</strain>
    </source>
</reference>
<dbReference type="Gene3D" id="2.30.24.10">
    <property type="entry name" value="CAT RNA-binding domain"/>
    <property type="match status" value="1"/>
</dbReference>
<dbReference type="AlphaFoldDB" id="A0A3G9JXQ1"/>
<keyword evidence="1" id="KW-0677">Repeat</keyword>
<feature type="domain" description="PRD" evidence="2">
    <location>
        <begin position="64"/>
        <end position="169"/>
    </location>
</feature>
<protein>
    <submittedName>
        <fullName evidence="3">Transcription antiterminator LicT</fullName>
    </submittedName>
</protein>
<sequence length="278" mass="32711">MEIKRVLNNNVAIIESEGQEKIVMGKGIYFSKHAGDEIDESKVNKTFVSSTPKTFDMYIHLFSEIPYEYIDLSQEIINYAKTTLGNKLDEKINIDLTDHMYGSIKRFKDGITVKNALLWDIEKFYPYEFEVGEYALKKIEEKFDVALPKDEAGFIALHFVNAELSEGNIENIYDITKVMQEVMNIIKYSFHREFNTESVYYYRFMTHLRFFAQRLIKKKTFDDTGDQDLYDLIKLKYKEASACTEKIAVYCKKTYKYDLSSEEQMYLTIHIERLITKG</sequence>
<dbReference type="Gene3D" id="1.10.1790.10">
    <property type="entry name" value="PRD domain"/>
    <property type="match status" value="2"/>
</dbReference>
<dbReference type="Proteomes" id="UP000268059">
    <property type="component" value="Chromosome"/>
</dbReference>
<evidence type="ECO:0000259" key="2">
    <source>
        <dbReference type="PROSITE" id="PS51372"/>
    </source>
</evidence>
<dbReference type="PROSITE" id="PS51372">
    <property type="entry name" value="PRD_2"/>
    <property type="match status" value="2"/>
</dbReference>
<dbReference type="SUPFAM" id="SSF50151">
    <property type="entry name" value="SacY-like RNA-binding domain"/>
    <property type="match status" value="1"/>
</dbReference>
<feature type="domain" description="PRD" evidence="2">
    <location>
        <begin position="170"/>
        <end position="278"/>
    </location>
</feature>
<accession>A0A3G9JXQ1</accession>